<proteinExistence type="predicted"/>
<dbReference type="SUPFAM" id="SSF54593">
    <property type="entry name" value="Glyoxalase/Bleomycin resistance protein/Dihydroxybiphenyl dioxygenase"/>
    <property type="match status" value="1"/>
</dbReference>
<dbReference type="InterPro" id="IPR037523">
    <property type="entry name" value="VOC_core"/>
</dbReference>
<protein>
    <submittedName>
        <fullName evidence="2">VOC family protein</fullName>
    </submittedName>
</protein>
<gene>
    <name evidence="2" type="ORF">GCM10009539_06270</name>
</gene>
<evidence type="ECO:0000259" key="1">
    <source>
        <dbReference type="PROSITE" id="PS51819"/>
    </source>
</evidence>
<dbReference type="PANTHER" id="PTHR33993">
    <property type="entry name" value="GLYOXALASE-RELATED"/>
    <property type="match status" value="1"/>
</dbReference>
<feature type="domain" description="VOC" evidence="1">
    <location>
        <begin position="7"/>
        <end position="123"/>
    </location>
</feature>
<dbReference type="RefSeq" id="WP_344647176.1">
    <property type="nucleotide sequence ID" value="NZ_BAAAGX010000003.1"/>
</dbReference>
<accession>A0ABP3D5C7</accession>
<dbReference type="PROSITE" id="PS51819">
    <property type="entry name" value="VOC"/>
    <property type="match status" value="1"/>
</dbReference>
<evidence type="ECO:0000313" key="3">
    <source>
        <dbReference type="Proteomes" id="UP001500967"/>
    </source>
</evidence>
<dbReference type="InterPro" id="IPR052164">
    <property type="entry name" value="Anthracycline_SecMetBiosynth"/>
</dbReference>
<dbReference type="EMBL" id="BAAAGX010000003">
    <property type="protein sequence ID" value="GAA0223797.1"/>
    <property type="molecule type" value="Genomic_DNA"/>
</dbReference>
<dbReference type="InterPro" id="IPR029068">
    <property type="entry name" value="Glyas_Bleomycin-R_OHBP_Dase"/>
</dbReference>
<dbReference type="InterPro" id="IPR004360">
    <property type="entry name" value="Glyas_Fos-R_dOase_dom"/>
</dbReference>
<comment type="caution">
    <text evidence="2">The sequence shown here is derived from an EMBL/GenBank/DDBJ whole genome shotgun (WGS) entry which is preliminary data.</text>
</comment>
<dbReference type="Proteomes" id="UP001500967">
    <property type="component" value="Unassembled WGS sequence"/>
</dbReference>
<reference evidence="3" key="1">
    <citation type="journal article" date="2019" name="Int. J. Syst. Evol. Microbiol.">
        <title>The Global Catalogue of Microorganisms (GCM) 10K type strain sequencing project: providing services to taxonomists for standard genome sequencing and annotation.</title>
        <authorList>
            <consortium name="The Broad Institute Genomics Platform"/>
            <consortium name="The Broad Institute Genome Sequencing Center for Infectious Disease"/>
            <person name="Wu L."/>
            <person name="Ma J."/>
        </authorList>
    </citation>
    <scope>NUCLEOTIDE SEQUENCE [LARGE SCALE GENOMIC DNA]</scope>
    <source>
        <strain evidence="3">JCM 10425</strain>
    </source>
</reference>
<dbReference type="Pfam" id="PF00903">
    <property type="entry name" value="Glyoxalase"/>
    <property type="match status" value="1"/>
</dbReference>
<evidence type="ECO:0000313" key="2">
    <source>
        <dbReference type="EMBL" id="GAA0223797.1"/>
    </source>
</evidence>
<sequence length="139" mass="15152">MYRLINGVSGFEISTDAPEEIERFYGETFGWKFSEGHGNPYSIIRTPAEGSIFGTLWDNRVKEGSYNWLVICIEVEDVAAVCAKAVEAGGKVRWPLETDPRTGGMEWAHLEDPSGHQIGIYSQPWTAGPSGSGPAAAES</sequence>
<organism evidence="2 3">
    <name type="scientific">Cryptosporangium japonicum</name>
    <dbReference type="NCBI Taxonomy" id="80872"/>
    <lineage>
        <taxon>Bacteria</taxon>
        <taxon>Bacillati</taxon>
        <taxon>Actinomycetota</taxon>
        <taxon>Actinomycetes</taxon>
        <taxon>Cryptosporangiales</taxon>
        <taxon>Cryptosporangiaceae</taxon>
        <taxon>Cryptosporangium</taxon>
    </lineage>
</organism>
<name>A0ABP3D5C7_9ACTN</name>
<keyword evidence="3" id="KW-1185">Reference proteome</keyword>
<dbReference type="Gene3D" id="3.10.180.10">
    <property type="entry name" value="2,3-Dihydroxybiphenyl 1,2-Dioxygenase, domain 1"/>
    <property type="match status" value="1"/>
</dbReference>
<dbReference type="PANTHER" id="PTHR33993:SF14">
    <property type="entry name" value="GB|AAF24581.1"/>
    <property type="match status" value="1"/>
</dbReference>